<dbReference type="GO" id="GO:0033194">
    <property type="term" value="P:response to hydroperoxide"/>
    <property type="evidence" value="ECO:0007669"/>
    <property type="project" value="TreeGrafter"/>
</dbReference>
<dbReference type="RefSeq" id="WP_279694413.1">
    <property type="nucleotide sequence ID" value="NZ_JAOEEO010000001.1"/>
</dbReference>
<dbReference type="Proteomes" id="UP001159329">
    <property type="component" value="Unassembled WGS sequence"/>
</dbReference>
<evidence type="ECO:0000313" key="3">
    <source>
        <dbReference type="Proteomes" id="UP001159329"/>
    </source>
</evidence>
<protein>
    <recommendedName>
        <fullName evidence="1">UPF0246 protein N7644_03390</fullName>
    </recommendedName>
</protein>
<dbReference type="Pfam" id="PF03883">
    <property type="entry name" value="H2O2_YaaD"/>
    <property type="match status" value="1"/>
</dbReference>
<reference evidence="2" key="1">
    <citation type="submission" date="2022-09" db="EMBL/GenBank/DDBJ databases">
        <title>Intensive care unit water sources are persistently colonized with multi-drug resistant bacteria and are the site of extensive horizontal gene transfer of antibiotic resistance genes.</title>
        <authorList>
            <person name="Diorio-Toth L."/>
        </authorList>
    </citation>
    <scope>NUCLEOTIDE SEQUENCE</scope>
    <source>
        <strain evidence="2">GD04005</strain>
    </source>
</reference>
<name>A0AA42LA27_9GAMM</name>
<sequence>MLALISPAKTLDYTTALPTDTYTQPRLLEQSQQLIDVCRKLSASEIASLMTVSEKIATLNVERFRDWKADFDFSNARQALFAFKGDVYTGLDAYHLNDQDIDFAQQHLRMLSGLYGLLRPLDLMMPYRLEMGTKLKNSRGHNLYEFWGSIITDQINQDLAEIDAKVLVNLASDEYYKSVNEKKIQAEIIKPVFLDQKNGKYKVISFYAKKARGLMARYLIENKLSQVEQLKAFDSEGYYFDAESSSDKELVFKRDEQHAA</sequence>
<dbReference type="NCBIfam" id="NF002541">
    <property type="entry name" value="PRK02101.1-1"/>
    <property type="match status" value="1"/>
</dbReference>
<accession>A0AA42LA27</accession>
<dbReference type="AlphaFoldDB" id="A0AA42LA27"/>
<dbReference type="HAMAP" id="MF_00652">
    <property type="entry name" value="UPF0246"/>
    <property type="match status" value="1"/>
</dbReference>
<gene>
    <name evidence="2" type="primary">yaaA</name>
    <name evidence="2" type="ORF">N7644_03390</name>
</gene>
<proteinExistence type="inferred from homology"/>
<organism evidence="2 3">
    <name type="scientific">Acinetobacter courvalinii</name>
    <dbReference type="NCBI Taxonomy" id="280147"/>
    <lineage>
        <taxon>Bacteria</taxon>
        <taxon>Pseudomonadati</taxon>
        <taxon>Pseudomonadota</taxon>
        <taxon>Gammaproteobacteria</taxon>
        <taxon>Moraxellales</taxon>
        <taxon>Moraxellaceae</taxon>
        <taxon>Acinetobacter</taxon>
    </lineage>
</organism>
<evidence type="ECO:0000256" key="1">
    <source>
        <dbReference type="HAMAP-Rule" id="MF_00652"/>
    </source>
</evidence>
<dbReference type="GO" id="GO:0005829">
    <property type="term" value="C:cytosol"/>
    <property type="evidence" value="ECO:0007669"/>
    <property type="project" value="TreeGrafter"/>
</dbReference>
<evidence type="ECO:0000313" key="2">
    <source>
        <dbReference type="EMBL" id="MDH0562721.1"/>
    </source>
</evidence>
<comment type="similarity">
    <text evidence="1">Belongs to the UPF0246 family.</text>
</comment>
<dbReference type="NCBIfam" id="NF002542">
    <property type="entry name" value="PRK02101.1-3"/>
    <property type="match status" value="1"/>
</dbReference>
<dbReference type="PANTHER" id="PTHR30283">
    <property type="entry name" value="PEROXIDE STRESS RESPONSE PROTEIN YAAA"/>
    <property type="match status" value="1"/>
</dbReference>
<dbReference type="InterPro" id="IPR005583">
    <property type="entry name" value="YaaA"/>
</dbReference>
<comment type="caution">
    <text evidence="2">The sequence shown here is derived from an EMBL/GenBank/DDBJ whole genome shotgun (WGS) entry which is preliminary data.</text>
</comment>
<dbReference type="EMBL" id="JAOEEO010000001">
    <property type="protein sequence ID" value="MDH0562721.1"/>
    <property type="molecule type" value="Genomic_DNA"/>
</dbReference>
<dbReference type="PANTHER" id="PTHR30283:SF4">
    <property type="entry name" value="PEROXIDE STRESS RESISTANCE PROTEIN YAAA"/>
    <property type="match status" value="1"/>
</dbReference>